<keyword evidence="1" id="KW-0808">Transferase</keyword>
<dbReference type="EMBL" id="JBBKAJ010000012">
    <property type="protein sequence ID" value="MEJ8632296.1"/>
    <property type="molecule type" value="Genomic_DNA"/>
</dbReference>
<sequence>MTGSLVLIEPYAHRLGGHHQHALVALTAAGPGAVVVAPYGIGAEAATALRTAGARVAGPTGPAARVLFVAANTAAILSAAGRRAFASRRWPTGLRRAPHQITLLARCLIEAACLRTARRLAPVPGAVVVLSASEALHGAAALLGGQPHLRFVHEKVTTEDAALRLLGRLARRGEKRVRALYPTAAVRDQLAPAFPRLPGEVRTFAVDDGRRLSEAEREGARAAFAIPAGGRAVCLVGGWWPHKDIDVIDAALPRLKEPLHLVVTGHPLDESTLARWRDLPRVRLHTIPGPVSEEVLRIVYGAADAALVARRKGVGKESGLVMGTVRHGVPLIVSDHDPDLTTLLTGQDWARIFPAGDPAALTEALDRLTADPPKRPGTGAAEAVGLPTVAGQAAFLTDAYRLLAKEC</sequence>
<accession>A0ACC6PLN1</accession>
<evidence type="ECO:0000313" key="1">
    <source>
        <dbReference type="EMBL" id="MEJ8632296.1"/>
    </source>
</evidence>
<comment type="caution">
    <text evidence="1">The sequence shown here is derived from an EMBL/GenBank/DDBJ whole genome shotgun (WGS) entry which is preliminary data.</text>
</comment>
<dbReference type="Proteomes" id="UP001377168">
    <property type="component" value="Unassembled WGS sequence"/>
</dbReference>
<keyword evidence="1" id="KW-0328">Glycosyltransferase</keyword>
<protein>
    <submittedName>
        <fullName evidence="1">Glycosyltransferase</fullName>
        <ecNumber evidence="1">2.4.-.-</ecNumber>
    </submittedName>
</protein>
<reference evidence="1" key="1">
    <citation type="submission" date="2024-03" db="EMBL/GenBank/DDBJ databases">
        <title>Novel Streptomyces species of biotechnological and ecological value are a feature of Machair soil.</title>
        <authorList>
            <person name="Prole J.R."/>
            <person name="Goodfellow M."/>
            <person name="Allenby N."/>
            <person name="Ward A.C."/>
        </authorList>
    </citation>
    <scope>NUCLEOTIDE SEQUENCE</scope>
    <source>
        <strain evidence="1">MS2.AVA.5</strain>
    </source>
</reference>
<gene>
    <name evidence="1" type="ORF">WKI67_02335</name>
</gene>
<dbReference type="EC" id="2.4.-.-" evidence="1"/>
<keyword evidence="2" id="KW-1185">Reference proteome</keyword>
<proteinExistence type="predicted"/>
<evidence type="ECO:0000313" key="2">
    <source>
        <dbReference type="Proteomes" id="UP001377168"/>
    </source>
</evidence>
<organism evidence="1 2">
    <name type="scientific">Streptomyces achmelvichensis</name>
    <dbReference type="NCBI Taxonomy" id="3134111"/>
    <lineage>
        <taxon>Bacteria</taxon>
        <taxon>Bacillati</taxon>
        <taxon>Actinomycetota</taxon>
        <taxon>Actinomycetes</taxon>
        <taxon>Kitasatosporales</taxon>
        <taxon>Streptomycetaceae</taxon>
        <taxon>Streptomyces</taxon>
    </lineage>
</organism>
<name>A0ACC6PLN1_9ACTN</name>